<dbReference type="GO" id="GO:0005886">
    <property type="term" value="C:plasma membrane"/>
    <property type="evidence" value="ECO:0007669"/>
    <property type="project" value="TreeGrafter"/>
</dbReference>
<feature type="transmembrane region" description="Helical" evidence="5">
    <location>
        <begin position="222"/>
        <end position="241"/>
    </location>
</feature>
<evidence type="ECO:0000256" key="5">
    <source>
        <dbReference type="SAM" id="Phobius"/>
    </source>
</evidence>
<dbReference type="InterPro" id="IPR036259">
    <property type="entry name" value="MFS_trans_sf"/>
</dbReference>
<keyword evidence="3 5" id="KW-1133">Transmembrane helix</keyword>
<dbReference type="GO" id="GO:0022857">
    <property type="term" value="F:transmembrane transporter activity"/>
    <property type="evidence" value="ECO:0007669"/>
    <property type="project" value="InterPro"/>
</dbReference>
<keyword evidence="2 5" id="KW-0812">Transmembrane</keyword>
<evidence type="ECO:0000313" key="6">
    <source>
        <dbReference type="EMBL" id="KAJ9615480.1"/>
    </source>
</evidence>
<evidence type="ECO:0000313" key="7">
    <source>
        <dbReference type="Proteomes" id="UP001172673"/>
    </source>
</evidence>
<dbReference type="PANTHER" id="PTHR23501">
    <property type="entry name" value="MAJOR FACILITATOR SUPERFAMILY"/>
    <property type="match status" value="1"/>
</dbReference>
<feature type="transmembrane region" description="Helical" evidence="5">
    <location>
        <begin position="253"/>
        <end position="271"/>
    </location>
</feature>
<organism evidence="6 7">
    <name type="scientific">Cladophialophora chaetospira</name>
    <dbReference type="NCBI Taxonomy" id="386627"/>
    <lineage>
        <taxon>Eukaryota</taxon>
        <taxon>Fungi</taxon>
        <taxon>Dikarya</taxon>
        <taxon>Ascomycota</taxon>
        <taxon>Pezizomycotina</taxon>
        <taxon>Eurotiomycetes</taxon>
        <taxon>Chaetothyriomycetidae</taxon>
        <taxon>Chaetothyriales</taxon>
        <taxon>Herpotrichiellaceae</taxon>
        <taxon>Cladophialophora</taxon>
    </lineage>
</organism>
<feature type="transmembrane region" description="Helical" evidence="5">
    <location>
        <begin position="340"/>
        <end position="361"/>
    </location>
</feature>
<proteinExistence type="predicted"/>
<dbReference type="AlphaFoldDB" id="A0AA38XLD8"/>
<sequence>MEHAKAMHGETHEEILAEPKNLHTEEPTTARHIEGLDVPAPHLHSKTFLIVAAVSFIQFANLIQLVATGAFASTVASVVGGADISGWMLTALTITFVVFAPPVSQASDYWGRRWLLIILTMSGCIGTIITSRAQSMGVAILGEVFVGAAFATTASGLGAVFSLLLGAKLIEVRGPGSFRILWYINAGVFAAAAAVCFVLYRPPTRELQASLSRKEKLHRLDWPGYTITMCAAVMLCMGFSWADNPYNWRNPHVVAPIVIGGCLFLALGIYAWKINKDSFMPHALFSRDRNLAMALVFVFLEGLVFGAANVYVPFSITLICYTVVSPMAAVICSRFKKVRILIVAGYVCFLIFAICMATSTLKSRDAIWGFQIFLGTGLSLVLNALVTVAQLSAPAEYIAIASGLMAAVRSLGVTIAVALYSAIFHSRISNLLPQKIAAAALSKGLPKASLSTFIGALANNEADALAKIPGVTPEIIGAGVVALKEAYLESFKSVWIAVCCFSAVAVIGSFFFLNPAKDLNNQIDAPAESEKDLYG</sequence>
<feature type="transmembrane region" description="Helical" evidence="5">
    <location>
        <begin position="180"/>
        <end position="201"/>
    </location>
</feature>
<dbReference type="PANTHER" id="PTHR23501:SF195">
    <property type="entry name" value="PEP5"/>
    <property type="match status" value="1"/>
</dbReference>
<dbReference type="Proteomes" id="UP001172673">
    <property type="component" value="Unassembled WGS sequence"/>
</dbReference>
<evidence type="ECO:0000256" key="3">
    <source>
        <dbReference type="ARBA" id="ARBA00022989"/>
    </source>
</evidence>
<dbReference type="SUPFAM" id="SSF103473">
    <property type="entry name" value="MFS general substrate transporter"/>
    <property type="match status" value="1"/>
</dbReference>
<accession>A0AA38XLD8</accession>
<gene>
    <name evidence="6" type="ORF">H2200_001555</name>
</gene>
<name>A0AA38XLD8_9EURO</name>
<feature type="transmembrane region" description="Helical" evidence="5">
    <location>
        <begin position="314"/>
        <end position="333"/>
    </location>
</feature>
<feature type="transmembrane region" description="Helical" evidence="5">
    <location>
        <begin position="138"/>
        <end position="160"/>
    </location>
</feature>
<comment type="caution">
    <text evidence="6">The sequence shown here is derived from an EMBL/GenBank/DDBJ whole genome shotgun (WGS) entry which is preliminary data.</text>
</comment>
<evidence type="ECO:0008006" key="8">
    <source>
        <dbReference type="Google" id="ProtNLM"/>
    </source>
</evidence>
<feature type="transmembrane region" description="Helical" evidence="5">
    <location>
        <begin position="48"/>
        <end position="72"/>
    </location>
</feature>
<dbReference type="Pfam" id="PF07690">
    <property type="entry name" value="MFS_1"/>
    <property type="match status" value="1"/>
</dbReference>
<dbReference type="EMBL" id="JAPDRK010000002">
    <property type="protein sequence ID" value="KAJ9615480.1"/>
    <property type="molecule type" value="Genomic_DNA"/>
</dbReference>
<feature type="transmembrane region" description="Helical" evidence="5">
    <location>
        <begin position="291"/>
        <end position="308"/>
    </location>
</feature>
<comment type="subcellular location">
    <subcellularLocation>
        <location evidence="1">Membrane</location>
        <topology evidence="1">Multi-pass membrane protein</topology>
    </subcellularLocation>
</comment>
<dbReference type="InterPro" id="IPR011701">
    <property type="entry name" value="MFS"/>
</dbReference>
<reference evidence="6" key="1">
    <citation type="submission" date="2022-10" db="EMBL/GenBank/DDBJ databases">
        <title>Culturing micro-colonial fungi from biological soil crusts in the Mojave desert and describing Neophaeococcomyces mojavensis, and introducing the new genera and species Taxawa tesnikishii.</title>
        <authorList>
            <person name="Kurbessoian T."/>
            <person name="Stajich J.E."/>
        </authorList>
    </citation>
    <scope>NUCLEOTIDE SEQUENCE</scope>
    <source>
        <strain evidence="6">TK_41</strain>
    </source>
</reference>
<dbReference type="Gene3D" id="1.20.1250.20">
    <property type="entry name" value="MFS general substrate transporter like domains"/>
    <property type="match status" value="1"/>
</dbReference>
<protein>
    <recommendedName>
        <fullName evidence="8">Major facilitator superfamily (MFS) profile domain-containing protein</fullName>
    </recommendedName>
</protein>
<evidence type="ECO:0000256" key="2">
    <source>
        <dbReference type="ARBA" id="ARBA00022692"/>
    </source>
</evidence>
<feature type="transmembrane region" description="Helical" evidence="5">
    <location>
        <begin position="494"/>
        <end position="513"/>
    </location>
</feature>
<evidence type="ECO:0000256" key="1">
    <source>
        <dbReference type="ARBA" id="ARBA00004141"/>
    </source>
</evidence>
<keyword evidence="7" id="KW-1185">Reference proteome</keyword>
<feature type="transmembrane region" description="Helical" evidence="5">
    <location>
        <begin position="398"/>
        <end position="423"/>
    </location>
</feature>
<evidence type="ECO:0000256" key="4">
    <source>
        <dbReference type="ARBA" id="ARBA00023136"/>
    </source>
</evidence>
<keyword evidence="4 5" id="KW-0472">Membrane</keyword>
<feature type="transmembrane region" description="Helical" evidence="5">
    <location>
        <begin position="114"/>
        <end position="131"/>
    </location>
</feature>
<feature type="transmembrane region" description="Helical" evidence="5">
    <location>
        <begin position="84"/>
        <end position="102"/>
    </location>
</feature>
<feature type="transmembrane region" description="Helical" evidence="5">
    <location>
        <begin position="367"/>
        <end position="386"/>
    </location>
</feature>